<evidence type="ECO:0000313" key="2">
    <source>
        <dbReference type="Proteomes" id="UP000022835"/>
    </source>
</evidence>
<gene>
    <name evidence="1" type="ORF">Y900_029315</name>
</gene>
<evidence type="ECO:0000313" key="1">
    <source>
        <dbReference type="EMBL" id="KDE97349.1"/>
    </source>
</evidence>
<organism evidence="1 2">
    <name type="scientific">Mycolicibacterium aromaticivorans JS19b1 = JCM 16368</name>
    <dbReference type="NCBI Taxonomy" id="1440774"/>
    <lineage>
        <taxon>Bacteria</taxon>
        <taxon>Bacillati</taxon>
        <taxon>Actinomycetota</taxon>
        <taxon>Actinomycetes</taxon>
        <taxon>Mycobacteriales</taxon>
        <taxon>Mycobacteriaceae</taxon>
        <taxon>Mycolicibacterium</taxon>
    </lineage>
</organism>
<reference evidence="1" key="1">
    <citation type="submission" date="2014-05" db="EMBL/GenBank/DDBJ databases">
        <title>Genome sequence of Mycobacterium aromaticivorans strain JS19b1T (= DSM 45407T).</title>
        <authorList>
            <person name="Kwak Y."/>
            <person name="Park G.-S."/>
            <person name="Li Q.X."/>
            <person name="Lee S.-E."/>
            <person name="Shin J.-H."/>
        </authorList>
    </citation>
    <scope>NUCLEOTIDE SEQUENCE [LARGE SCALE GENOMIC DNA]</scope>
    <source>
        <strain evidence="1">JS19b1</strain>
    </source>
</reference>
<keyword evidence="2" id="KW-1185">Reference proteome</keyword>
<comment type="caution">
    <text evidence="1">The sequence shown here is derived from an EMBL/GenBank/DDBJ whole genome shotgun (WGS) entry which is preliminary data.</text>
</comment>
<accession>A0A064C9Q8</accession>
<protein>
    <submittedName>
        <fullName evidence="1">Uncharacterized protein</fullName>
    </submittedName>
</protein>
<proteinExistence type="predicted"/>
<dbReference type="AlphaFoldDB" id="A0A064C9Q8"/>
<dbReference type="EMBL" id="JALN02000002">
    <property type="protein sequence ID" value="KDE97349.1"/>
    <property type="molecule type" value="Genomic_DNA"/>
</dbReference>
<dbReference type="Proteomes" id="UP000022835">
    <property type="component" value="Unassembled WGS sequence"/>
</dbReference>
<name>A0A064C9Q8_9MYCO</name>
<sequence length="146" mass="15789">MGKCSVDSEADETDCSAECFSALFAEAAFTAAENADAADSVTFGELAHAGPDADHRPGIFVSNDDPWRSMHRTGDVLMQVCAADPRSGHLDDHFARTWTRVGKLFNPHVFATVINSCAHLPAYLKDRPKFARPQRSWAGVSAEAPP</sequence>